<dbReference type="Pfam" id="PF02028">
    <property type="entry name" value="BCCT"/>
    <property type="match status" value="1"/>
</dbReference>
<dbReference type="Proteomes" id="UP000295636">
    <property type="component" value="Unassembled WGS sequence"/>
</dbReference>
<comment type="similarity">
    <text evidence="2">Belongs to the BCCT transporter (TC 2.A.15) family.</text>
</comment>
<protein>
    <submittedName>
        <fullName evidence="9">Uncharacterized protein</fullName>
    </submittedName>
</protein>
<feature type="transmembrane region" description="Helical" evidence="8">
    <location>
        <begin position="16"/>
        <end position="34"/>
    </location>
</feature>
<keyword evidence="7 8" id="KW-0472">Membrane</keyword>
<dbReference type="OrthoDB" id="9775735at2"/>
<reference evidence="9 10" key="1">
    <citation type="submission" date="2019-03" db="EMBL/GenBank/DDBJ databases">
        <title>This is whole genome sequence of Paenibacillus sp MS74 strain.</title>
        <authorList>
            <person name="Trinh H.N."/>
        </authorList>
    </citation>
    <scope>NUCLEOTIDE SEQUENCE [LARGE SCALE GENOMIC DNA]</scope>
    <source>
        <strain evidence="9 10">MS74</strain>
    </source>
</reference>
<name>A0A4R5KSD1_9BACL</name>
<dbReference type="GO" id="GO:0022857">
    <property type="term" value="F:transmembrane transporter activity"/>
    <property type="evidence" value="ECO:0007669"/>
    <property type="project" value="InterPro"/>
</dbReference>
<evidence type="ECO:0000256" key="3">
    <source>
        <dbReference type="ARBA" id="ARBA00022448"/>
    </source>
</evidence>
<gene>
    <name evidence="9" type="ORF">E1757_11265</name>
</gene>
<dbReference type="EMBL" id="SMRT01000004">
    <property type="protein sequence ID" value="TDF98342.1"/>
    <property type="molecule type" value="Genomic_DNA"/>
</dbReference>
<evidence type="ECO:0000313" key="10">
    <source>
        <dbReference type="Proteomes" id="UP000295636"/>
    </source>
</evidence>
<feature type="transmembrane region" description="Helical" evidence="8">
    <location>
        <begin position="46"/>
        <end position="71"/>
    </location>
</feature>
<keyword evidence="4" id="KW-1003">Cell membrane</keyword>
<keyword evidence="3" id="KW-0813">Transport</keyword>
<comment type="subcellular location">
    <subcellularLocation>
        <location evidence="1">Cell membrane</location>
        <topology evidence="1">Multi-pass membrane protein</topology>
    </subcellularLocation>
</comment>
<evidence type="ECO:0000256" key="5">
    <source>
        <dbReference type="ARBA" id="ARBA00022692"/>
    </source>
</evidence>
<dbReference type="PANTHER" id="PTHR30047:SF7">
    <property type="entry name" value="HIGH-AFFINITY CHOLINE TRANSPORT PROTEIN"/>
    <property type="match status" value="1"/>
</dbReference>
<keyword evidence="5 8" id="KW-0812">Transmembrane</keyword>
<evidence type="ECO:0000256" key="7">
    <source>
        <dbReference type="ARBA" id="ARBA00023136"/>
    </source>
</evidence>
<evidence type="ECO:0000256" key="6">
    <source>
        <dbReference type="ARBA" id="ARBA00022989"/>
    </source>
</evidence>
<organism evidence="9 10">
    <name type="scientific">Paenibacillus piri</name>
    <dbReference type="NCBI Taxonomy" id="2547395"/>
    <lineage>
        <taxon>Bacteria</taxon>
        <taxon>Bacillati</taxon>
        <taxon>Bacillota</taxon>
        <taxon>Bacilli</taxon>
        <taxon>Bacillales</taxon>
        <taxon>Paenibacillaceae</taxon>
        <taxon>Paenibacillus</taxon>
    </lineage>
</organism>
<dbReference type="PANTHER" id="PTHR30047">
    <property type="entry name" value="HIGH-AFFINITY CHOLINE TRANSPORT PROTEIN-RELATED"/>
    <property type="match status" value="1"/>
</dbReference>
<dbReference type="GO" id="GO:0005886">
    <property type="term" value="C:plasma membrane"/>
    <property type="evidence" value="ECO:0007669"/>
    <property type="project" value="UniProtKB-SubCell"/>
</dbReference>
<sequence length="91" mass="10295">MNFIRQNAAWLRSWTIFYWAWRIAWVPFVATFIARVSKGITVREFVIAVLIIPSVVCALWFGVFGGTGIYMEHVLGLDAGRLRSCCAAARV</sequence>
<evidence type="ECO:0000256" key="2">
    <source>
        <dbReference type="ARBA" id="ARBA00005658"/>
    </source>
</evidence>
<comment type="caution">
    <text evidence="9">The sequence shown here is derived from an EMBL/GenBank/DDBJ whole genome shotgun (WGS) entry which is preliminary data.</text>
</comment>
<keyword evidence="6 8" id="KW-1133">Transmembrane helix</keyword>
<evidence type="ECO:0000256" key="4">
    <source>
        <dbReference type="ARBA" id="ARBA00022475"/>
    </source>
</evidence>
<keyword evidence="10" id="KW-1185">Reference proteome</keyword>
<proteinExistence type="inferred from homology"/>
<evidence type="ECO:0000256" key="8">
    <source>
        <dbReference type="SAM" id="Phobius"/>
    </source>
</evidence>
<evidence type="ECO:0000256" key="1">
    <source>
        <dbReference type="ARBA" id="ARBA00004651"/>
    </source>
</evidence>
<evidence type="ECO:0000313" key="9">
    <source>
        <dbReference type="EMBL" id="TDF98342.1"/>
    </source>
</evidence>
<dbReference type="InterPro" id="IPR000060">
    <property type="entry name" value="BCCT_transptr"/>
</dbReference>
<accession>A0A4R5KSD1</accession>
<dbReference type="AlphaFoldDB" id="A0A4R5KSD1"/>